<accession>A0AAV8QQC2</accession>
<dbReference type="EMBL" id="JAQQAF010000006">
    <property type="protein sequence ID" value="KAJ8478517.1"/>
    <property type="molecule type" value="Genomic_DNA"/>
</dbReference>
<gene>
    <name evidence="1" type="ORF">OPV22_022244</name>
</gene>
<dbReference type="AlphaFoldDB" id="A0AAV8QQC2"/>
<evidence type="ECO:0000313" key="1">
    <source>
        <dbReference type="EMBL" id="KAJ8478517.1"/>
    </source>
</evidence>
<reference evidence="1 2" key="1">
    <citation type="submission" date="2022-12" db="EMBL/GenBank/DDBJ databases">
        <title>Chromosome-scale assembly of the Ensete ventricosum genome.</title>
        <authorList>
            <person name="Dussert Y."/>
            <person name="Stocks J."/>
            <person name="Wendawek A."/>
            <person name="Woldeyes F."/>
            <person name="Nichols R.A."/>
            <person name="Borrell J.S."/>
        </authorList>
    </citation>
    <scope>NUCLEOTIDE SEQUENCE [LARGE SCALE GENOMIC DNA]</scope>
    <source>
        <strain evidence="2">cv. Maze</strain>
        <tissue evidence="1">Seeds</tissue>
    </source>
</reference>
<sequence length="82" mass="9443">MRMLFPHHRSESTGICDSGLKSDLWGPKRSRAVQSLSPEQLQCNLKQLEAKRKHQSSSHTDIYLIAVWTEFKVVVRSFDEEG</sequence>
<protein>
    <submittedName>
        <fullName evidence="1">Uncharacterized protein</fullName>
    </submittedName>
</protein>
<organism evidence="1 2">
    <name type="scientific">Ensete ventricosum</name>
    <name type="common">Abyssinian banana</name>
    <name type="synonym">Musa ensete</name>
    <dbReference type="NCBI Taxonomy" id="4639"/>
    <lineage>
        <taxon>Eukaryota</taxon>
        <taxon>Viridiplantae</taxon>
        <taxon>Streptophyta</taxon>
        <taxon>Embryophyta</taxon>
        <taxon>Tracheophyta</taxon>
        <taxon>Spermatophyta</taxon>
        <taxon>Magnoliopsida</taxon>
        <taxon>Liliopsida</taxon>
        <taxon>Zingiberales</taxon>
        <taxon>Musaceae</taxon>
        <taxon>Ensete</taxon>
    </lineage>
</organism>
<comment type="caution">
    <text evidence="1">The sequence shown here is derived from an EMBL/GenBank/DDBJ whole genome shotgun (WGS) entry which is preliminary data.</text>
</comment>
<keyword evidence="2" id="KW-1185">Reference proteome</keyword>
<name>A0AAV8QQC2_ENSVE</name>
<evidence type="ECO:0000313" key="2">
    <source>
        <dbReference type="Proteomes" id="UP001222027"/>
    </source>
</evidence>
<dbReference type="Proteomes" id="UP001222027">
    <property type="component" value="Unassembled WGS sequence"/>
</dbReference>
<proteinExistence type="predicted"/>